<keyword evidence="2" id="KW-1133">Transmembrane helix</keyword>
<gene>
    <name evidence="4" type="ORF">V1477_008026</name>
</gene>
<dbReference type="Proteomes" id="UP001607303">
    <property type="component" value="Unassembled WGS sequence"/>
</dbReference>
<keyword evidence="5" id="KW-1185">Reference proteome</keyword>
<name>A0ABD2CFD1_VESMC</name>
<feature type="compositionally biased region" description="Polar residues" evidence="1">
    <location>
        <begin position="228"/>
        <end position="256"/>
    </location>
</feature>
<evidence type="ECO:0000256" key="1">
    <source>
        <dbReference type="SAM" id="MobiDB-lite"/>
    </source>
</evidence>
<sequence>MNSIKMTSLNEQKWKILNTVGIVLFLIGSVVSLEHAEIVPSNHRNVSATLNLMPEARNSEDQDSKNQTIRTANIDLTTERYSIQYSPNVGKDSKKVRIPLTSTSTGNYHGLRNVKIFSKKDTYLEALEHSHTSKDPKEGVVHVDVKPIKSKFKRREYIQGPVYKPETDYGAPKEPNTIYGSPNDLGSSSKATKNFYSSSNSNSFFPKPADNYLLPDQSSINFHDYSAYPNSPQNSYGPPQNSYGTPQNNYGPPQSNYGPPNHIYGVPAHPQQFDELPLGNSYISHQQGYDSSAGIPYGHSSSSLIEFPRIDLSWPFALKLNAFTLAKILLKLVLFKMIVKFIAVICLLLFIPKLEIIKKPNKDEAEEEGPNTAWERLNLLTEVVMNSVEKYTAQNEGRNYEERSKNDEDCATIMCRLRRTFLYKESWKDYVELFKRYINKLNHLIIHEWIIENTMQLAFVLGESINERDLTKLACIRLQHIADLINLITIGPITLAFAILFAFSERTTAFPTDTKAGGQKEIKEPKDIKESATASKDVKDAIKAAKEAKKNKKDCARECGTVYDPICAHDPSDANIKPRTFGTQCAMEVHNCEMGSKLAMKSKGECPGSGGVRLS</sequence>
<feature type="region of interest" description="Disordered" evidence="1">
    <location>
        <begin position="223"/>
        <end position="256"/>
    </location>
</feature>
<dbReference type="AlphaFoldDB" id="A0ABD2CFD1"/>
<dbReference type="InterPro" id="IPR002350">
    <property type="entry name" value="Kazal_dom"/>
</dbReference>
<dbReference type="Gene3D" id="3.30.60.30">
    <property type="match status" value="1"/>
</dbReference>
<keyword evidence="2" id="KW-0472">Membrane</keyword>
<evidence type="ECO:0000256" key="2">
    <source>
        <dbReference type="SAM" id="Phobius"/>
    </source>
</evidence>
<dbReference type="EMBL" id="JAYRBN010000054">
    <property type="protein sequence ID" value="KAL2743768.1"/>
    <property type="molecule type" value="Genomic_DNA"/>
</dbReference>
<comment type="caution">
    <text evidence="4">The sequence shown here is derived from an EMBL/GenBank/DDBJ whole genome shotgun (WGS) entry which is preliminary data.</text>
</comment>
<evidence type="ECO:0000313" key="4">
    <source>
        <dbReference type="EMBL" id="KAL2743768.1"/>
    </source>
</evidence>
<feature type="region of interest" description="Disordered" evidence="1">
    <location>
        <begin position="163"/>
        <end position="192"/>
    </location>
</feature>
<accession>A0ABD2CFD1</accession>
<feature type="compositionally biased region" description="Polar residues" evidence="1">
    <location>
        <begin position="178"/>
        <end position="192"/>
    </location>
</feature>
<feature type="domain" description="Kazal-like" evidence="3">
    <location>
        <begin position="554"/>
        <end position="606"/>
    </location>
</feature>
<dbReference type="CDD" id="cd00104">
    <property type="entry name" value="KAZAL_FS"/>
    <property type="match status" value="1"/>
</dbReference>
<protein>
    <recommendedName>
        <fullName evidence="3">Kazal-like domain-containing protein</fullName>
    </recommendedName>
</protein>
<feature type="transmembrane region" description="Helical" evidence="2">
    <location>
        <begin position="328"/>
        <end position="351"/>
    </location>
</feature>
<dbReference type="InterPro" id="IPR036058">
    <property type="entry name" value="Kazal_dom_sf"/>
</dbReference>
<dbReference type="Pfam" id="PF07648">
    <property type="entry name" value="Kazal_2"/>
    <property type="match status" value="1"/>
</dbReference>
<keyword evidence="2" id="KW-0812">Transmembrane</keyword>
<dbReference type="SUPFAM" id="SSF100895">
    <property type="entry name" value="Kazal-type serine protease inhibitors"/>
    <property type="match status" value="1"/>
</dbReference>
<reference evidence="4 5" key="1">
    <citation type="journal article" date="2024" name="Ann. Entomol. Soc. Am.">
        <title>Genomic analyses of the southern and eastern yellowjacket wasps (Hymenoptera: Vespidae) reveal evolutionary signatures of social life.</title>
        <authorList>
            <person name="Catto M.A."/>
            <person name="Caine P.B."/>
            <person name="Orr S.E."/>
            <person name="Hunt B.G."/>
            <person name="Goodisman M.A.D."/>
        </authorList>
    </citation>
    <scope>NUCLEOTIDE SEQUENCE [LARGE SCALE GENOMIC DNA]</scope>
    <source>
        <strain evidence="4">232</strain>
        <tissue evidence="4">Head and thorax</tissue>
    </source>
</reference>
<dbReference type="SMART" id="SM00280">
    <property type="entry name" value="KAZAL"/>
    <property type="match status" value="1"/>
</dbReference>
<organism evidence="4 5">
    <name type="scientific">Vespula maculifrons</name>
    <name type="common">Eastern yellow jacket</name>
    <name type="synonym">Wasp</name>
    <dbReference type="NCBI Taxonomy" id="7453"/>
    <lineage>
        <taxon>Eukaryota</taxon>
        <taxon>Metazoa</taxon>
        <taxon>Ecdysozoa</taxon>
        <taxon>Arthropoda</taxon>
        <taxon>Hexapoda</taxon>
        <taxon>Insecta</taxon>
        <taxon>Pterygota</taxon>
        <taxon>Neoptera</taxon>
        <taxon>Endopterygota</taxon>
        <taxon>Hymenoptera</taxon>
        <taxon>Apocrita</taxon>
        <taxon>Aculeata</taxon>
        <taxon>Vespoidea</taxon>
        <taxon>Vespidae</taxon>
        <taxon>Vespinae</taxon>
        <taxon>Vespula</taxon>
    </lineage>
</organism>
<evidence type="ECO:0000259" key="3">
    <source>
        <dbReference type="SMART" id="SM00280"/>
    </source>
</evidence>
<feature type="transmembrane region" description="Helical" evidence="2">
    <location>
        <begin position="484"/>
        <end position="503"/>
    </location>
</feature>
<evidence type="ECO:0000313" key="5">
    <source>
        <dbReference type="Proteomes" id="UP001607303"/>
    </source>
</evidence>
<proteinExistence type="predicted"/>